<dbReference type="RefSeq" id="WP_082015106.1">
    <property type="nucleotide sequence ID" value="NZ_BBPN01000016.1"/>
</dbReference>
<evidence type="ECO:0000256" key="1">
    <source>
        <dbReference type="ARBA" id="ARBA00022691"/>
    </source>
</evidence>
<dbReference type="AlphaFoldDB" id="A0A1H8BHS7"/>
<protein>
    <submittedName>
        <fullName evidence="7">Cyclic pyranopterin phosphate synthase</fullName>
    </submittedName>
</protein>
<dbReference type="GO" id="GO:0061798">
    <property type="term" value="F:GTP 3',8'-cyclase activity"/>
    <property type="evidence" value="ECO:0007669"/>
    <property type="project" value="TreeGrafter"/>
</dbReference>
<evidence type="ECO:0000259" key="6">
    <source>
        <dbReference type="PROSITE" id="PS51918"/>
    </source>
</evidence>
<evidence type="ECO:0000256" key="5">
    <source>
        <dbReference type="ARBA" id="ARBA00023150"/>
    </source>
</evidence>
<keyword evidence="2" id="KW-0479">Metal-binding</keyword>
<keyword evidence="5" id="KW-0501">Molybdenum cofactor biosynthesis</keyword>
<dbReference type="eggNOG" id="COG2896">
    <property type="taxonomic scope" value="Bacteria"/>
</dbReference>
<dbReference type="GO" id="GO:0051536">
    <property type="term" value="F:iron-sulfur cluster binding"/>
    <property type="evidence" value="ECO:0007669"/>
    <property type="project" value="UniProtKB-KW"/>
</dbReference>
<dbReference type="EMBL" id="FOAZ01000064">
    <property type="protein sequence ID" value="SEM81548.1"/>
    <property type="molecule type" value="Genomic_DNA"/>
</dbReference>
<dbReference type="CDD" id="cd01335">
    <property type="entry name" value="Radical_SAM"/>
    <property type="match status" value="1"/>
</dbReference>
<evidence type="ECO:0000256" key="3">
    <source>
        <dbReference type="ARBA" id="ARBA00023004"/>
    </source>
</evidence>
<dbReference type="GO" id="GO:0006777">
    <property type="term" value="P:Mo-molybdopterin cofactor biosynthetic process"/>
    <property type="evidence" value="ECO:0007669"/>
    <property type="project" value="UniProtKB-KW"/>
</dbReference>
<dbReference type="InterPro" id="IPR013785">
    <property type="entry name" value="Aldolase_TIM"/>
</dbReference>
<reference evidence="8" key="1">
    <citation type="submission" date="2016-10" db="EMBL/GenBank/DDBJ databases">
        <authorList>
            <person name="Varghese N."/>
        </authorList>
    </citation>
    <scope>NUCLEOTIDE SEQUENCE [LARGE SCALE GENOMIC DNA]</scope>
    <source>
        <strain evidence="8">DSM 45096 / BCRC 16803 / CGMCC 4.1857 / CIP 109030 / JCM 12277 / KCTC 19219 / NBRC 100920 / 33214</strain>
    </source>
</reference>
<dbReference type="InterPro" id="IPR007197">
    <property type="entry name" value="rSAM"/>
</dbReference>
<organism evidence="7 8">
    <name type="scientific">Streptacidiphilus jiangxiensis</name>
    <dbReference type="NCBI Taxonomy" id="235985"/>
    <lineage>
        <taxon>Bacteria</taxon>
        <taxon>Bacillati</taxon>
        <taxon>Actinomycetota</taxon>
        <taxon>Actinomycetes</taxon>
        <taxon>Kitasatosporales</taxon>
        <taxon>Streptomycetaceae</taxon>
        <taxon>Streptacidiphilus</taxon>
    </lineage>
</organism>
<dbReference type="PANTHER" id="PTHR22960">
    <property type="entry name" value="MOLYBDOPTERIN COFACTOR SYNTHESIS PROTEIN A"/>
    <property type="match status" value="1"/>
</dbReference>
<dbReference type="InterPro" id="IPR006638">
    <property type="entry name" value="Elp3/MiaA/NifB-like_rSAM"/>
</dbReference>
<dbReference type="SFLD" id="SFLDG01067">
    <property type="entry name" value="SPASM/twitch_domain_containing"/>
    <property type="match status" value="1"/>
</dbReference>
<evidence type="ECO:0000256" key="4">
    <source>
        <dbReference type="ARBA" id="ARBA00023014"/>
    </source>
</evidence>
<dbReference type="Proteomes" id="UP000183015">
    <property type="component" value="Unassembled WGS sequence"/>
</dbReference>
<name>A0A1H8BHS7_STRJI</name>
<dbReference type="STRING" id="235985.SAMN05414137_1649"/>
<dbReference type="Pfam" id="PF04055">
    <property type="entry name" value="Radical_SAM"/>
    <property type="match status" value="1"/>
</dbReference>
<evidence type="ECO:0000256" key="2">
    <source>
        <dbReference type="ARBA" id="ARBA00022723"/>
    </source>
</evidence>
<evidence type="ECO:0000313" key="8">
    <source>
        <dbReference type="Proteomes" id="UP000183015"/>
    </source>
</evidence>
<dbReference type="OrthoDB" id="4086643at2"/>
<keyword evidence="4" id="KW-0411">Iron-sulfur</keyword>
<dbReference type="Gene3D" id="3.20.20.70">
    <property type="entry name" value="Aldolase class I"/>
    <property type="match status" value="1"/>
</dbReference>
<dbReference type="SFLD" id="SFLDS00029">
    <property type="entry name" value="Radical_SAM"/>
    <property type="match status" value="1"/>
</dbReference>
<accession>A0A1H8BHS7</accession>
<dbReference type="GO" id="GO:0061799">
    <property type="term" value="F:cyclic pyranopterin monophosphate synthase activity"/>
    <property type="evidence" value="ECO:0007669"/>
    <property type="project" value="TreeGrafter"/>
</dbReference>
<feature type="domain" description="Radical SAM core" evidence="6">
    <location>
        <begin position="9"/>
        <end position="236"/>
    </location>
</feature>
<proteinExistence type="predicted"/>
<gene>
    <name evidence="7" type="ORF">SAMN05414137_1649</name>
</gene>
<dbReference type="InterPro" id="IPR050105">
    <property type="entry name" value="MoCo_biosynth_MoaA/MoaC"/>
</dbReference>
<dbReference type="SMART" id="SM00729">
    <property type="entry name" value="Elp3"/>
    <property type="match status" value="1"/>
</dbReference>
<evidence type="ECO:0000313" key="7">
    <source>
        <dbReference type="EMBL" id="SEM81548.1"/>
    </source>
</evidence>
<sequence length="355" mass="37890">MTVRVGMTTERERVPQFRVTVNSRCKRACFYCRPSGEAVATAAGSELCPDHLLLVAGAVRRQGVSGIKLTGGDPALYGPLVEVVRRLREEAGFAEIEVISRHPVIGERAQELAEAGVTLFNVSLDTLDPVLHKDICAVDDHDQVVEALRACVATGVPVKVNVVVMGGVNLDEVPALTAFCEEAGVAAVKLLDVIRDLGESSESFTRRLEILRGKSLPDLYAPLEELTGTLRALSVDEEVRSQGGLGHPLTVFTMPSGMEVVVKDSAAGAWYGSVCKGCPIFPCHDALMALRLTADGRLQFCLLREDVTVDLAQHLAAGDTAAVDAAVEAAFHVYADAYFRAGAATPQQLLEVAGR</sequence>
<dbReference type="PROSITE" id="PS51918">
    <property type="entry name" value="RADICAL_SAM"/>
    <property type="match status" value="1"/>
</dbReference>
<dbReference type="PANTHER" id="PTHR22960:SF0">
    <property type="entry name" value="MOLYBDENUM COFACTOR BIOSYNTHESIS PROTEIN 1"/>
    <property type="match status" value="1"/>
</dbReference>
<keyword evidence="8" id="KW-1185">Reference proteome</keyword>
<dbReference type="SUPFAM" id="SSF102114">
    <property type="entry name" value="Radical SAM enzymes"/>
    <property type="match status" value="1"/>
</dbReference>
<keyword evidence="3" id="KW-0408">Iron</keyword>
<keyword evidence="1" id="KW-0949">S-adenosyl-L-methionine</keyword>
<dbReference type="GO" id="GO:0046872">
    <property type="term" value="F:metal ion binding"/>
    <property type="evidence" value="ECO:0007669"/>
    <property type="project" value="UniProtKB-KW"/>
</dbReference>
<dbReference type="InterPro" id="IPR058240">
    <property type="entry name" value="rSAM_sf"/>
</dbReference>